<dbReference type="Proteomes" id="UP000280668">
    <property type="component" value="Unassembled WGS sequence"/>
</dbReference>
<sequence length="303" mass="32379">MRHAPSRKIPVTPLAVGAVLTLALAACGGEPEPPEQEPTPEETASPSTPEPTDEDEPDPEATGEEPTTEPTEEDAGDDLLEADEEPRSLQDTTELPPGGTSRAADADLPGDLTPMYFSEPGLADVVFVEHDDVLHVRALPGAEEEIVGEYPPVWRPMLSGREVIFDGGWWAEVELADGYGWVGVSYLAYVPQAAEGNTEDYSDVPPAENPDALAESVGVRTLEAYAENPLPEPRWTIAGIWATDHESHDTRSYIVDVTGPGDDSVGGQRLNLTVADEGEGWSVTGVSTQPICLRGLSEDDLCL</sequence>
<dbReference type="AlphaFoldDB" id="A0A3N2BA21"/>
<gene>
    <name evidence="3" type="ORF">EDD31_0448</name>
</gene>
<reference evidence="3 4" key="1">
    <citation type="submission" date="2018-11" db="EMBL/GenBank/DDBJ databases">
        <title>Sequencing the genomes of 1000 actinobacteria strains.</title>
        <authorList>
            <person name="Klenk H.-P."/>
        </authorList>
    </citation>
    <scope>NUCLEOTIDE SEQUENCE [LARGE SCALE GENOMIC DNA]</scope>
    <source>
        <strain evidence="3 4">DSM 11294</strain>
    </source>
</reference>
<feature type="region of interest" description="Disordered" evidence="1">
    <location>
        <begin position="25"/>
        <end position="107"/>
    </location>
</feature>
<dbReference type="EMBL" id="RKHK01000001">
    <property type="protein sequence ID" value="ROR72101.1"/>
    <property type="molecule type" value="Genomic_DNA"/>
</dbReference>
<protein>
    <recommendedName>
        <fullName evidence="5">SH3 domain-containing protein</fullName>
    </recommendedName>
</protein>
<evidence type="ECO:0000256" key="1">
    <source>
        <dbReference type="SAM" id="MobiDB-lite"/>
    </source>
</evidence>
<organism evidence="3 4">
    <name type="scientific">Bogoriella caseilytica</name>
    <dbReference type="NCBI Taxonomy" id="56055"/>
    <lineage>
        <taxon>Bacteria</taxon>
        <taxon>Bacillati</taxon>
        <taxon>Actinomycetota</taxon>
        <taxon>Actinomycetes</taxon>
        <taxon>Micrococcales</taxon>
        <taxon>Bogoriellaceae</taxon>
        <taxon>Bogoriella</taxon>
    </lineage>
</organism>
<evidence type="ECO:0000256" key="2">
    <source>
        <dbReference type="SAM" id="SignalP"/>
    </source>
</evidence>
<feature type="chain" id="PRO_5018298324" description="SH3 domain-containing protein" evidence="2">
    <location>
        <begin position="26"/>
        <end position="303"/>
    </location>
</feature>
<evidence type="ECO:0000313" key="3">
    <source>
        <dbReference type="EMBL" id="ROR72101.1"/>
    </source>
</evidence>
<feature type="compositionally biased region" description="Acidic residues" evidence="1">
    <location>
        <begin position="51"/>
        <end position="84"/>
    </location>
</feature>
<name>A0A3N2BA21_9MICO</name>
<feature type="signal peptide" evidence="2">
    <location>
        <begin position="1"/>
        <end position="25"/>
    </location>
</feature>
<comment type="caution">
    <text evidence="3">The sequence shown here is derived from an EMBL/GenBank/DDBJ whole genome shotgun (WGS) entry which is preliminary data.</text>
</comment>
<proteinExistence type="predicted"/>
<evidence type="ECO:0008006" key="5">
    <source>
        <dbReference type="Google" id="ProtNLM"/>
    </source>
</evidence>
<accession>A0A3N2BA21</accession>
<dbReference type="PROSITE" id="PS51257">
    <property type="entry name" value="PROKAR_LIPOPROTEIN"/>
    <property type="match status" value="1"/>
</dbReference>
<evidence type="ECO:0000313" key="4">
    <source>
        <dbReference type="Proteomes" id="UP000280668"/>
    </source>
</evidence>
<keyword evidence="2" id="KW-0732">Signal</keyword>
<dbReference type="RefSeq" id="WP_211336033.1">
    <property type="nucleotide sequence ID" value="NZ_RKHK01000001.1"/>
</dbReference>
<keyword evidence="4" id="KW-1185">Reference proteome</keyword>